<dbReference type="Gene3D" id="3.30.710.10">
    <property type="entry name" value="Potassium Channel Kv1.1, Chain A"/>
    <property type="match status" value="1"/>
</dbReference>
<dbReference type="GO" id="GO:0016567">
    <property type="term" value="P:protein ubiquitination"/>
    <property type="evidence" value="ECO:0007669"/>
    <property type="project" value="UniProtKB-UniPathway"/>
</dbReference>
<evidence type="ECO:0000313" key="5">
    <source>
        <dbReference type="EMBL" id="VVB12640.1"/>
    </source>
</evidence>
<dbReference type="PANTHER" id="PTHR11165">
    <property type="entry name" value="SKP1"/>
    <property type="match status" value="1"/>
</dbReference>
<keyword evidence="6" id="KW-1185">Reference proteome</keyword>
<dbReference type="InterPro" id="IPR011333">
    <property type="entry name" value="SKP1/BTB/POZ_sf"/>
</dbReference>
<evidence type="ECO:0000256" key="1">
    <source>
        <dbReference type="ARBA" id="ARBA00004906"/>
    </source>
</evidence>
<keyword evidence="3" id="KW-0833">Ubl conjugation pathway</keyword>
<name>A0A565CG00_9BRAS</name>
<dbReference type="GO" id="GO:0009867">
    <property type="term" value="P:jasmonic acid mediated signaling pathway"/>
    <property type="evidence" value="ECO:0007669"/>
    <property type="project" value="UniProtKB-ARBA"/>
</dbReference>
<proteinExistence type="inferred from homology"/>
<dbReference type="EMBL" id="CABITT030000007">
    <property type="protein sequence ID" value="VVB12640.1"/>
    <property type="molecule type" value="Genomic_DNA"/>
</dbReference>
<reference evidence="5" key="1">
    <citation type="submission" date="2019-07" db="EMBL/GenBank/DDBJ databases">
        <authorList>
            <person name="Dittberner H."/>
        </authorList>
    </citation>
    <scope>NUCLEOTIDE SEQUENCE [LARGE SCALE GENOMIC DNA]</scope>
</reference>
<dbReference type="InterPro" id="IPR001232">
    <property type="entry name" value="SKP1-like"/>
</dbReference>
<dbReference type="AlphaFoldDB" id="A0A565CG00"/>
<evidence type="ECO:0000256" key="2">
    <source>
        <dbReference type="ARBA" id="ARBA00009993"/>
    </source>
</evidence>
<evidence type="ECO:0000259" key="4">
    <source>
        <dbReference type="Pfam" id="PF03931"/>
    </source>
</evidence>
<accession>A0A565CG00</accession>
<dbReference type="InterPro" id="IPR016073">
    <property type="entry name" value="Skp1_comp_POZ"/>
</dbReference>
<protein>
    <recommendedName>
        <fullName evidence="4">SKP1 component POZ domain-containing protein</fullName>
    </recommendedName>
</protein>
<dbReference type="UniPathway" id="UPA00143"/>
<dbReference type="Pfam" id="PF03931">
    <property type="entry name" value="Skp1_POZ"/>
    <property type="match status" value="1"/>
</dbReference>
<evidence type="ECO:0000256" key="3">
    <source>
        <dbReference type="ARBA" id="ARBA00022786"/>
    </source>
</evidence>
<sequence>MRCFFELMIPELDDITYLRFASINNLCAKLLNDVQSKSCFVPLSDEKQNYNIILLYPSYITSLLCCDGNSLKVTEDLVCFSGLIKNIHIDNSNGYTMDIELKSITSKILQGIIEFCSEHGSVDLSEAYLEKFDSEFVQQYELLNLAQAYETLKIHCLLDLVAPMIVRRINHKQALKGWWGNHEDLATRRVKTRRSVRDIIPWEDVKLESHGGVGLEPPFREARDKQK</sequence>
<dbReference type="GO" id="GO:0006511">
    <property type="term" value="P:ubiquitin-dependent protein catabolic process"/>
    <property type="evidence" value="ECO:0007669"/>
    <property type="project" value="InterPro"/>
</dbReference>
<organism evidence="5 6">
    <name type="scientific">Arabis nemorensis</name>
    <dbReference type="NCBI Taxonomy" id="586526"/>
    <lineage>
        <taxon>Eukaryota</taxon>
        <taxon>Viridiplantae</taxon>
        <taxon>Streptophyta</taxon>
        <taxon>Embryophyta</taxon>
        <taxon>Tracheophyta</taxon>
        <taxon>Spermatophyta</taxon>
        <taxon>Magnoliopsida</taxon>
        <taxon>eudicotyledons</taxon>
        <taxon>Gunneridae</taxon>
        <taxon>Pentapetalae</taxon>
        <taxon>rosids</taxon>
        <taxon>malvids</taxon>
        <taxon>Brassicales</taxon>
        <taxon>Brassicaceae</taxon>
        <taxon>Arabideae</taxon>
        <taxon>Arabis</taxon>
    </lineage>
</organism>
<dbReference type="Proteomes" id="UP000489600">
    <property type="component" value="Unassembled WGS sequence"/>
</dbReference>
<comment type="pathway">
    <text evidence="1">Protein modification; protein ubiquitination.</text>
</comment>
<feature type="domain" description="SKP1 component POZ" evidence="4">
    <location>
        <begin position="63"/>
        <end position="119"/>
    </location>
</feature>
<evidence type="ECO:0000313" key="6">
    <source>
        <dbReference type="Proteomes" id="UP000489600"/>
    </source>
</evidence>
<gene>
    <name evidence="5" type="ORF">ANE_LOCUS23084</name>
</gene>
<dbReference type="InterPro" id="IPR016897">
    <property type="entry name" value="SKP1"/>
</dbReference>
<comment type="similarity">
    <text evidence="2">Belongs to the SKP1 family.</text>
</comment>
<comment type="caution">
    <text evidence="5">The sequence shown here is derived from an EMBL/GenBank/DDBJ whole genome shotgun (WGS) entry which is preliminary data.</text>
</comment>
<dbReference type="SUPFAM" id="SSF54695">
    <property type="entry name" value="POZ domain"/>
    <property type="match status" value="1"/>
</dbReference>
<dbReference type="SMART" id="SM00512">
    <property type="entry name" value="Skp1"/>
    <property type="match status" value="1"/>
</dbReference>